<dbReference type="InterPro" id="IPR023772">
    <property type="entry name" value="DNA-bd_HTH_TetR-type_CS"/>
</dbReference>
<feature type="domain" description="HTH tetR-type" evidence="6">
    <location>
        <begin position="15"/>
        <end position="75"/>
    </location>
</feature>
<dbReference type="Gene3D" id="1.10.10.60">
    <property type="entry name" value="Homeodomain-like"/>
    <property type="match status" value="1"/>
</dbReference>
<reference evidence="7 8" key="1">
    <citation type="submission" date="2019-12" db="EMBL/GenBank/DDBJ databases">
        <title>Novel species isolated from a subtropical stream in China.</title>
        <authorList>
            <person name="Lu H."/>
        </authorList>
    </citation>
    <scope>NUCLEOTIDE SEQUENCE [LARGE SCALE GENOMIC DNA]</scope>
    <source>
        <strain evidence="7 8">FT127W</strain>
    </source>
</reference>
<dbReference type="PRINTS" id="PR00455">
    <property type="entry name" value="HTHTETR"/>
</dbReference>
<dbReference type="EMBL" id="WWCU01000036">
    <property type="protein sequence ID" value="MYN10345.1"/>
    <property type="molecule type" value="Genomic_DNA"/>
</dbReference>
<gene>
    <name evidence="7" type="ORF">GTP77_23760</name>
</gene>
<dbReference type="PROSITE" id="PS01081">
    <property type="entry name" value="HTH_TETR_1"/>
    <property type="match status" value="1"/>
</dbReference>
<evidence type="ECO:0000256" key="1">
    <source>
        <dbReference type="ARBA" id="ARBA00022491"/>
    </source>
</evidence>
<dbReference type="PROSITE" id="PS50977">
    <property type="entry name" value="HTH_TETR_2"/>
    <property type="match status" value="1"/>
</dbReference>
<keyword evidence="3 5" id="KW-0238">DNA-binding</keyword>
<name>A0A7X4KPX9_9BURK</name>
<feature type="DNA-binding region" description="H-T-H motif" evidence="5">
    <location>
        <begin position="38"/>
        <end position="57"/>
    </location>
</feature>
<dbReference type="SUPFAM" id="SSF48498">
    <property type="entry name" value="Tetracyclin repressor-like, C-terminal domain"/>
    <property type="match status" value="1"/>
</dbReference>
<dbReference type="PANTHER" id="PTHR30055">
    <property type="entry name" value="HTH-TYPE TRANSCRIPTIONAL REGULATOR RUTR"/>
    <property type="match status" value="1"/>
</dbReference>
<evidence type="ECO:0000259" key="6">
    <source>
        <dbReference type="PROSITE" id="PS50977"/>
    </source>
</evidence>
<dbReference type="Proteomes" id="UP000450676">
    <property type="component" value="Unassembled WGS sequence"/>
</dbReference>
<dbReference type="GO" id="GO:0003700">
    <property type="term" value="F:DNA-binding transcription factor activity"/>
    <property type="evidence" value="ECO:0007669"/>
    <property type="project" value="TreeGrafter"/>
</dbReference>
<dbReference type="GO" id="GO:0000976">
    <property type="term" value="F:transcription cis-regulatory region binding"/>
    <property type="evidence" value="ECO:0007669"/>
    <property type="project" value="TreeGrafter"/>
</dbReference>
<keyword evidence="1" id="KW-0678">Repressor</keyword>
<dbReference type="AlphaFoldDB" id="A0A7X4KPX9"/>
<evidence type="ECO:0000256" key="3">
    <source>
        <dbReference type="ARBA" id="ARBA00023125"/>
    </source>
</evidence>
<protein>
    <submittedName>
        <fullName evidence="7">CerR family C-terminal domain-containing protein</fullName>
    </submittedName>
</protein>
<comment type="caution">
    <text evidence="7">The sequence shown here is derived from an EMBL/GenBank/DDBJ whole genome shotgun (WGS) entry which is preliminary data.</text>
</comment>
<evidence type="ECO:0000313" key="7">
    <source>
        <dbReference type="EMBL" id="MYN10345.1"/>
    </source>
</evidence>
<dbReference type="InterPro" id="IPR009057">
    <property type="entry name" value="Homeodomain-like_sf"/>
</dbReference>
<dbReference type="SUPFAM" id="SSF46689">
    <property type="entry name" value="Homeodomain-like"/>
    <property type="match status" value="1"/>
</dbReference>
<organism evidence="7 8">
    <name type="scientific">Pseudoduganella aquatica</name>
    <dbReference type="NCBI Taxonomy" id="2660641"/>
    <lineage>
        <taxon>Bacteria</taxon>
        <taxon>Pseudomonadati</taxon>
        <taxon>Pseudomonadota</taxon>
        <taxon>Betaproteobacteria</taxon>
        <taxon>Burkholderiales</taxon>
        <taxon>Oxalobacteraceae</taxon>
        <taxon>Telluria group</taxon>
        <taxon>Pseudoduganella</taxon>
    </lineage>
</organism>
<dbReference type="Gene3D" id="1.10.357.10">
    <property type="entry name" value="Tetracycline Repressor, domain 2"/>
    <property type="match status" value="1"/>
</dbReference>
<dbReference type="Pfam" id="PF00440">
    <property type="entry name" value="TetR_N"/>
    <property type="match status" value="1"/>
</dbReference>
<dbReference type="InterPro" id="IPR050109">
    <property type="entry name" value="HTH-type_TetR-like_transc_reg"/>
</dbReference>
<sequence>MNDKARTKKSRSDGEQSRERLLITAIRLFAEQGYSRASTREIALAAGVNVAAISYYFGDKAGLYRAAFTALSPSPADNIAMFDQPHFTLRESLQGFFNQMLAPLKEGDMMETCMRLWFREMLEPTGIWASEIENGIRPEHEAFSRVLARHLGQDKPDDETHRLAFSIASMALMLMMAGDVVKTIKPQLMAGPEAIATWTERLSDYATALVDAEKIRIKEKTA</sequence>
<evidence type="ECO:0000256" key="5">
    <source>
        <dbReference type="PROSITE-ProRule" id="PRU00335"/>
    </source>
</evidence>
<keyword evidence="4" id="KW-0804">Transcription</keyword>
<dbReference type="InterPro" id="IPR015292">
    <property type="entry name" value="Tscrpt_reg_YbiH_C"/>
</dbReference>
<dbReference type="InterPro" id="IPR036271">
    <property type="entry name" value="Tet_transcr_reg_TetR-rel_C_sf"/>
</dbReference>
<accession>A0A7X4KPX9</accession>
<dbReference type="InterPro" id="IPR001647">
    <property type="entry name" value="HTH_TetR"/>
</dbReference>
<evidence type="ECO:0000313" key="8">
    <source>
        <dbReference type="Proteomes" id="UP000450676"/>
    </source>
</evidence>
<evidence type="ECO:0000256" key="4">
    <source>
        <dbReference type="ARBA" id="ARBA00023163"/>
    </source>
</evidence>
<keyword evidence="2" id="KW-0805">Transcription regulation</keyword>
<evidence type="ECO:0000256" key="2">
    <source>
        <dbReference type="ARBA" id="ARBA00023015"/>
    </source>
</evidence>
<dbReference type="PANTHER" id="PTHR30055:SF234">
    <property type="entry name" value="HTH-TYPE TRANSCRIPTIONAL REGULATOR BETI"/>
    <property type="match status" value="1"/>
</dbReference>
<proteinExistence type="predicted"/>
<keyword evidence="8" id="KW-1185">Reference proteome</keyword>
<dbReference type="Pfam" id="PF09209">
    <property type="entry name" value="CecR_C"/>
    <property type="match status" value="1"/>
</dbReference>